<keyword evidence="3 5" id="KW-0106">Calcium</keyword>
<dbReference type="GO" id="GO:0005509">
    <property type="term" value="F:calcium ion binding"/>
    <property type="evidence" value="ECO:0007669"/>
    <property type="project" value="UniProtKB-UniRule"/>
</dbReference>
<dbReference type="PROSITE" id="PS00232">
    <property type="entry name" value="CADHERIN_1"/>
    <property type="match status" value="1"/>
</dbReference>
<gene>
    <name evidence="7" type="primary">ORF12388</name>
</gene>
<dbReference type="EMBL" id="HACG01004201">
    <property type="protein sequence ID" value="CEK51066.1"/>
    <property type="molecule type" value="Transcribed_RNA"/>
</dbReference>
<evidence type="ECO:0000256" key="5">
    <source>
        <dbReference type="PROSITE-ProRule" id="PRU00043"/>
    </source>
</evidence>
<dbReference type="PRINTS" id="PR00205">
    <property type="entry name" value="CADHERIN"/>
</dbReference>
<dbReference type="InterPro" id="IPR015919">
    <property type="entry name" value="Cadherin-like_sf"/>
</dbReference>
<dbReference type="PROSITE" id="PS50268">
    <property type="entry name" value="CADHERIN_2"/>
    <property type="match status" value="1"/>
</dbReference>
<evidence type="ECO:0000256" key="3">
    <source>
        <dbReference type="ARBA" id="ARBA00022837"/>
    </source>
</evidence>
<accession>A0A0B6Y5F6</accession>
<dbReference type="InterPro" id="IPR002126">
    <property type="entry name" value="Cadherin-like_dom"/>
</dbReference>
<dbReference type="GO" id="GO:0007156">
    <property type="term" value="P:homophilic cell adhesion via plasma membrane adhesion molecules"/>
    <property type="evidence" value="ECO:0007669"/>
    <property type="project" value="InterPro"/>
</dbReference>
<dbReference type="Gene3D" id="2.60.40.60">
    <property type="entry name" value="Cadherins"/>
    <property type="match status" value="1"/>
</dbReference>
<organism evidence="7">
    <name type="scientific">Arion vulgaris</name>
    <dbReference type="NCBI Taxonomy" id="1028688"/>
    <lineage>
        <taxon>Eukaryota</taxon>
        <taxon>Metazoa</taxon>
        <taxon>Spiralia</taxon>
        <taxon>Lophotrochozoa</taxon>
        <taxon>Mollusca</taxon>
        <taxon>Gastropoda</taxon>
        <taxon>Heterobranchia</taxon>
        <taxon>Euthyneura</taxon>
        <taxon>Panpulmonata</taxon>
        <taxon>Eupulmonata</taxon>
        <taxon>Stylommatophora</taxon>
        <taxon>Helicina</taxon>
        <taxon>Arionoidea</taxon>
        <taxon>Arionidae</taxon>
        <taxon>Arion</taxon>
    </lineage>
</organism>
<feature type="domain" description="Cadherin" evidence="6">
    <location>
        <begin position="5"/>
        <end position="65"/>
    </location>
</feature>
<dbReference type="SUPFAM" id="SSF49313">
    <property type="entry name" value="Cadherin-like"/>
    <property type="match status" value="1"/>
</dbReference>
<feature type="non-terminal residue" evidence="7">
    <location>
        <position position="71"/>
    </location>
</feature>
<sequence>KPDNFSLDPVTGVLSTQSILERDGQFGVSQYTIILQASDGVVNSHVINRTIYLVVRDVNDNTPRFLGVPLP</sequence>
<protein>
    <recommendedName>
        <fullName evidence="6">Cadherin domain-containing protein</fullName>
    </recommendedName>
</protein>
<dbReference type="GO" id="GO:0005886">
    <property type="term" value="C:plasma membrane"/>
    <property type="evidence" value="ECO:0007669"/>
    <property type="project" value="InterPro"/>
</dbReference>
<keyword evidence="4" id="KW-0472">Membrane</keyword>
<comment type="subcellular location">
    <subcellularLocation>
        <location evidence="1">Membrane</location>
    </subcellularLocation>
</comment>
<evidence type="ECO:0000259" key="6">
    <source>
        <dbReference type="PROSITE" id="PS50268"/>
    </source>
</evidence>
<proteinExistence type="predicted"/>
<dbReference type="InterPro" id="IPR020894">
    <property type="entry name" value="Cadherin_CS"/>
</dbReference>
<evidence type="ECO:0000256" key="4">
    <source>
        <dbReference type="ARBA" id="ARBA00023136"/>
    </source>
</evidence>
<feature type="non-terminal residue" evidence="7">
    <location>
        <position position="1"/>
    </location>
</feature>
<dbReference type="AlphaFoldDB" id="A0A0B6Y5F6"/>
<keyword evidence="2" id="KW-0677">Repeat</keyword>
<dbReference type="CDD" id="cd11304">
    <property type="entry name" value="Cadherin_repeat"/>
    <property type="match status" value="1"/>
</dbReference>
<reference evidence="7" key="1">
    <citation type="submission" date="2014-12" db="EMBL/GenBank/DDBJ databases">
        <title>Insight into the proteome of Arion vulgaris.</title>
        <authorList>
            <person name="Aradska J."/>
            <person name="Bulat T."/>
            <person name="Smidak R."/>
            <person name="Sarate P."/>
            <person name="Gangsoo J."/>
            <person name="Sialana F."/>
            <person name="Bilban M."/>
            <person name="Lubec G."/>
        </authorList>
    </citation>
    <scope>NUCLEOTIDE SEQUENCE</scope>
    <source>
        <tissue evidence="7">Skin</tissue>
    </source>
</reference>
<evidence type="ECO:0000256" key="2">
    <source>
        <dbReference type="ARBA" id="ARBA00022737"/>
    </source>
</evidence>
<evidence type="ECO:0000313" key="7">
    <source>
        <dbReference type="EMBL" id="CEK51066.1"/>
    </source>
</evidence>
<name>A0A0B6Y5F6_9EUPU</name>
<evidence type="ECO:0000256" key="1">
    <source>
        <dbReference type="ARBA" id="ARBA00004370"/>
    </source>
</evidence>